<dbReference type="SUPFAM" id="SSF52833">
    <property type="entry name" value="Thioredoxin-like"/>
    <property type="match status" value="1"/>
</dbReference>
<name>A0A2H5Y4T9_9CHLR</name>
<dbReference type="InterPro" id="IPR011893">
    <property type="entry name" value="Selenoprotein_Rdx-typ"/>
</dbReference>
<accession>A0A2H5Y4T9</accession>
<protein>
    <recommendedName>
        <fullName evidence="4">SelT/SelW/SelH family protein</fullName>
    </recommendedName>
</protein>
<dbReference type="Gene3D" id="3.40.30.10">
    <property type="entry name" value="Glutaredoxin"/>
    <property type="match status" value="1"/>
</dbReference>
<dbReference type="InterPro" id="IPR036249">
    <property type="entry name" value="Thioredoxin-like_sf"/>
</dbReference>
<sequence>MTEELLKEFEGQVASWTLIPSSGGVFEVRVNGELVFSKKQLGRHAEAEEIRQALKARLRS</sequence>
<dbReference type="EMBL" id="BEHY01000009">
    <property type="protein sequence ID" value="GBD08412.1"/>
    <property type="molecule type" value="Genomic_DNA"/>
</dbReference>
<evidence type="ECO:0000256" key="1">
    <source>
        <dbReference type="ARBA" id="ARBA00023284"/>
    </source>
</evidence>
<dbReference type="Proteomes" id="UP000236642">
    <property type="component" value="Unassembled WGS sequence"/>
</dbReference>
<proteinExistence type="predicted"/>
<organism evidence="2 3">
    <name type="scientific">Candidatus Thermoflexus japonica</name>
    <dbReference type="NCBI Taxonomy" id="2035417"/>
    <lineage>
        <taxon>Bacteria</taxon>
        <taxon>Bacillati</taxon>
        <taxon>Chloroflexota</taxon>
        <taxon>Thermoflexia</taxon>
        <taxon>Thermoflexales</taxon>
        <taxon>Thermoflexaceae</taxon>
        <taxon>Thermoflexus</taxon>
    </lineage>
</organism>
<dbReference type="NCBIfam" id="TIGR02174">
    <property type="entry name" value="CXXU_selWTH"/>
    <property type="match status" value="1"/>
</dbReference>
<evidence type="ECO:0000313" key="2">
    <source>
        <dbReference type="EMBL" id="GBD08412.1"/>
    </source>
</evidence>
<dbReference type="Pfam" id="PF10262">
    <property type="entry name" value="Rdx"/>
    <property type="match status" value="1"/>
</dbReference>
<dbReference type="AlphaFoldDB" id="A0A2H5Y4T9"/>
<evidence type="ECO:0008006" key="4">
    <source>
        <dbReference type="Google" id="ProtNLM"/>
    </source>
</evidence>
<gene>
    <name evidence="2" type="ORF">HRbin22_00652</name>
</gene>
<evidence type="ECO:0000313" key="3">
    <source>
        <dbReference type="Proteomes" id="UP000236642"/>
    </source>
</evidence>
<reference evidence="3" key="1">
    <citation type="submission" date="2017-09" db="EMBL/GenBank/DDBJ databases">
        <title>Metaegenomics of thermophilic ammonia-oxidizing enrichment culture.</title>
        <authorList>
            <person name="Kato S."/>
            <person name="Suzuki K."/>
        </authorList>
    </citation>
    <scope>NUCLEOTIDE SEQUENCE [LARGE SCALE GENOMIC DNA]</scope>
</reference>
<comment type="caution">
    <text evidence="2">The sequence shown here is derived from an EMBL/GenBank/DDBJ whole genome shotgun (WGS) entry which is preliminary data.</text>
</comment>
<keyword evidence="1" id="KW-0676">Redox-active center</keyword>